<dbReference type="Pfam" id="PF00927">
    <property type="entry name" value="Transglut_C"/>
    <property type="match status" value="2"/>
</dbReference>
<dbReference type="FunFam" id="3.90.260.10:FF:000002">
    <property type="entry name" value="Erythrocyte membrane protein band 4.2"/>
    <property type="match status" value="1"/>
</dbReference>
<proteinExistence type="inferred from homology"/>
<sequence length="719" mass="81401">MESTDALVVDTVYMFEKENASLHNTENFELIHADEPTPILRRGQEFSLTIRFNRDYIEQQDIVRLLFNFGSNPNVFKGTRGVNTITNRNNYLSDLEAWSVRIIDVSGIDLSIEVRSPIDSPVGIWQFNIETTISGSKEPPNIYQYDKDIYLLFNPWLKDDLVYMEDEQLLGEYVQTDVGKIWVGPNGSARGREWIFGQFDASVLPACMLMFDKSDIKATSRGDPVMVARTISKMVNAYNANGYKEELNGILFGRWDGDYIDGVAPSAWTGSVPILEQYLDTNGECVKYGQCWVFAGVVGTICRALGLPTRVVTNIVSAHDTNVSLSIDHYYDENMQELPGESYDSVWNYHVWNDVWMARPDLPKGYGGWQAVDGTPQEESNGVYRCGPASVEAIKQGAVGFNYDVTFLVSTVNADVINWKADPTNDLGYTRINGDTKHIGRMLLTKAPWIFDPNGDKDKEDITYEYKSPEGTDAERLTLYRAVRNTPTAKRYYAVPAPENEDLIFKLEDLERVNIGEPFNVTVNITNKSSELRTVRAILWAGSVYYNGVKANLVKRAEGTFVMEPNVTEQLKLHINVDDYLDELVEYSIMKINAIATVQETNQTWADEDDFQVIKPKIKIEIDNEPIVGRPSAVTLSFNNPLKKMLHDCVFNYAGPGVSKNKTIHFRDVEPLEEVRIQHQFIPQKEGKQKIIATFTSKELDDVTGSVEVEVLKEDEEKK</sequence>
<dbReference type="Gene3D" id="2.60.40.10">
    <property type="entry name" value="Immunoglobulins"/>
    <property type="match status" value="3"/>
</dbReference>
<keyword evidence="6" id="KW-1185">Reference proteome</keyword>
<dbReference type="InterPro" id="IPR008958">
    <property type="entry name" value="Transglutaminase_C"/>
</dbReference>
<dbReference type="InterPro" id="IPR013783">
    <property type="entry name" value="Ig-like_fold"/>
</dbReference>
<feature type="active site" evidence="2">
    <location>
        <position position="373"/>
    </location>
</feature>
<dbReference type="Gene3D" id="3.90.260.10">
    <property type="entry name" value="Transglutaminase-like"/>
    <property type="match status" value="1"/>
</dbReference>
<dbReference type="InterPro" id="IPR036238">
    <property type="entry name" value="Transglutaminase_C_sf"/>
</dbReference>
<feature type="active site" evidence="2">
    <location>
        <position position="291"/>
    </location>
</feature>
<dbReference type="InterPro" id="IPR023608">
    <property type="entry name" value="Transglutaminase_animal"/>
</dbReference>
<dbReference type="Pfam" id="PF01841">
    <property type="entry name" value="Transglut_core"/>
    <property type="match status" value="1"/>
</dbReference>
<gene>
    <name evidence="5" type="ORF">HCN44_009508</name>
</gene>
<dbReference type="FunFam" id="2.60.40.10:FF:000090">
    <property type="entry name" value="Protein-glutamine gamma-glutamyltransferase 2"/>
    <property type="match status" value="1"/>
</dbReference>
<dbReference type="FunFam" id="2.60.40.10:FF:000171">
    <property type="entry name" value="protein-glutamine gamma-glutamyltransferase 6"/>
    <property type="match status" value="1"/>
</dbReference>
<keyword evidence="3" id="KW-0479">Metal-binding</keyword>
<feature type="domain" description="Transglutaminase-like" evidence="4">
    <location>
        <begin position="283"/>
        <end position="376"/>
    </location>
</feature>
<feature type="binding site" evidence="3">
    <location>
        <position position="413"/>
    </location>
    <ligand>
        <name>Ca(2+)</name>
        <dbReference type="ChEBI" id="CHEBI:29108"/>
    </ligand>
</feature>
<dbReference type="SUPFAM" id="SSF54001">
    <property type="entry name" value="Cysteine proteinases"/>
    <property type="match status" value="1"/>
</dbReference>
<protein>
    <recommendedName>
        <fullName evidence="4">Transglutaminase-like domain-containing protein</fullName>
    </recommendedName>
</protein>
<evidence type="ECO:0000256" key="3">
    <source>
        <dbReference type="PIRSR" id="PIRSR000459-2"/>
    </source>
</evidence>
<dbReference type="SUPFAM" id="SSF49309">
    <property type="entry name" value="Transglutaminase, two C-terminal domains"/>
    <property type="match status" value="2"/>
</dbReference>
<dbReference type="SMART" id="SM00460">
    <property type="entry name" value="TGc"/>
    <property type="match status" value="1"/>
</dbReference>
<organism evidence="5 6">
    <name type="scientific">Aphidius gifuensis</name>
    <name type="common">Parasitoid wasp</name>
    <dbReference type="NCBI Taxonomy" id="684658"/>
    <lineage>
        <taxon>Eukaryota</taxon>
        <taxon>Metazoa</taxon>
        <taxon>Ecdysozoa</taxon>
        <taxon>Arthropoda</taxon>
        <taxon>Hexapoda</taxon>
        <taxon>Insecta</taxon>
        <taxon>Pterygota</taxon>
        <taxon>Neoptera</taxon>
        <taxon>Endopterygota</taxon>
        <taxon>Hymenoptera</taxon>
        <taxon>Apocrita</taxon>
        <taxon>Ichneumonoidea</taxon>
        <taxon>Braconidae</taxon>
        <taxon>Aphidiinae</taxon>
        <taxon>Aphidius</taxon>
    </lineage>
</organism>
<dbReference type="Proteomes" id="UP000639338">
    <property type="component" value="Unassembled WGS sequence"/>
</dbReference>
<reference evidence="5 6" key="1">
    <citation type="submission" date="2020-08" db="EMBL/GenBank/DDBJ databases">
        <title>Aphidius gifuensis genome sequencing and assembly.</title>
        <authorList>
            <person name="Du Z."/>
        </authorList>
    </citation>
    <scope>NUCLEOTIDE SEQUENCE [LARGE SCALE GENOMIC DNA]</scope>
    <source>
        <strain evidence="5">YNYX2018</strain>
        <tissue evidence="5">Adults</tissue>
    </source>
</reference>
<dbReference type="PANTHER" id="PTHR11590">
    <property type="entry name" value="PROTEIN-GLUTAMINE GAMMA-GLUTAMYLTRANSFERASE"/>
    <property type="match status" value="1"/>
</dbReference>
<feature type="active site" evidence="2">
    <location>
        <position position="350"/>
    </location>
</feature>
<dbReference type="InterPro" id="IPR002931">
    <property type="entry name" value="Transglutaminase-like"/>
</dbReference>
<dbReference type="GO" id="GO:0046872">
    <property type="term" value="F:metal ion binding"/>
    <property type="evidence" value="ECO:0007669"/>
    <property type="project" value="UniProtKB-KW"/>
</dbReference>
<evidence type="ECO:0000256" key="2">
    <source>
        <dbReference type="PIRSR" id="PIRSR000459-1"/>
    </source>
</evidence>
<feature type="binding site" evidence="3">
    <location>
        <position position="475"/>
    </location>
    <ligand>
        <name>Ca(2+)</name>
        <dbReference type="ChEBI" id="CHEBI:29108"/>
    </ligand>
</feature>
<comment type="cofactor">
    <cofactor evidence="3">
        <name>Ca(2+)</name>
        <dbReference type="ChEBI" id="CHEBI:29108"/>
    </cofactor>
    <text evidence="3">Binds 1 Ca(2+) ion per subunit.</text>
</comment>
<dbReference type="InterPro" id="IPR036985">
    <property type="entry name" value="Transglutaminase-like_sf"/>
</dbReference>
<dbReference type="InterPro" id="IPR050779">
    <property type="entry name" value="Transglutaminase"/>
</dbReference>
<comment type="similarity">
    <text evidence="1">Belongs to the transglutaminase superfamily. Transglutaminase family.</text>
</comment>
<dbReference type="InterPro" id="IPR038765">
    <property type="entry name" value="Papain-like_cys_pep_sf"/>
</dbReference>
<dbReference type="Pfam" id="PF00868">
    <property type="entry name" value="Transglut_N"/>
    <property type="match status" value="1"/>
</dbReference>
<dbReference type="InterPro" id="IPR001102">
    <property type="entry name" value="Transglutaminase_N"/>
</dbReference>
<dbReference type="PANTHER" id="PTHR11590:SF40">
    <property type="entry name" value="HEMOCYTE PROTEIN-GLUTAMINE GAMMA-GLUTAMYLTRANSFERASE-LIKE PROTEIN"/>
    <property type="match status" value="1"/>
</dbReference>
<keyword evidence="3" id="KW-0106">Calcium</keyword>
<dbReference type="OrthoDB" id="437511at2759"/>
<evidence type="ECO:0000256" key="1">
    <source>
        <dbReference type="ARBA" id="ARBA00005968"/>
    </source>
</evidence>
<feature type="binding site" evidence="3">
    <location>
        <position position="415"/>
    </location>
    <ligand>
        <name>Ca(2+)</name>
        <dbReference type="ChEBI" id="CHEBI:29108"/>
    </ligand>
</feature>
<accession>A0A834Y4R9</accession>
<evidence type="ECO:0000259" key="4">
    <source>
        <dbReference type="SMART" id="SM00460"/>
    </source>
</evidence>
<dbReference type="GO" id="GO:0003810">
    <property type="term" value="F:protein-glutamine gamma-glutamyltransferase activity"/>
    <property type="evidence" value="ECO:0007669"/>
    <property type="project" value="InterPro"/>
</dbReference>
<dbReference type="EMBL" id="JACMRX010000001">
    <property type="protein sequence ID" value="KAF7998110.1"/>
    <property type="molecule type" value="Genomic_DNA"/>
</dbReference>
<evidence type="ECO:0000313" key="6">
    <source>
        <dbReference type="Proteomes" id="UP000639338"/>
    </source>
</evidence>
<feature type="binding site" evidence="3">
    <location>
        <position position="470"/>
    </location>
    <ligand>
        <name>Ca(2+)</name>
        <dbReference type="ChEBI" id="CHEBI:29108"/>
    </ligand>
</feature>
<dbReference type="InterPro" id="IPR013808">
    <property type="entry name" value="Transglutaminase_AS"/>
</dbReference>
<dbReference type="PROSITE" id="PS00547">
    <property type="entry name" value="TRANSGLUTAMINASES"/>
    <property type="match status" value="1"/>
</dbReference>
<name>A0A834Y4R9_APHGI</name>
<dbReference type="SUPFAM" id="SSF81296">
    <property type="entry name" value="E set domains"/>
    <property type="match status" value="1"/>
</dbReference>
<dbReference type="AlphaFoldDB" id="A0A834Y4R9"/>
<dbReference type="PIRSF" id="PIRSF000459">
    <property type="entry name" value="TGM_EBP42"/>
    <property type="match status" value="1"/>
</dbReference>
<dbReference type="InterPro" id="IPR014756">
    <property type="entry name" value="Ig_E-set"/>
</dbReference>
<evidence type="ECO:0000313" key="5">
    <source>
        <dbReference type="EMBL" id="KAF7998110.1"/>
    </source>
</evidence>
<comment type="caution">
    <text evidence="5">The sequence shown here is derived from an EMBL/GenBank/DDBJ whole genome shotgun (WGS) entry which is preliminary data.</text>
</comment>